<evidence type="ECO:0000313" key="1">
    <source>
        <dbReference type="EMBL" id="KAG0587148.1"/>
    </source>
</evidence>
<keyword evidence="2" id="KW-1185">Reference proteome</keyword>
<proteinExistence type="predicted"/>
<protein>
    <submittedName>
        <fullName evidence="1">Uncharacterized protein</fullName>
    </submittedName>
</protein>
<reference evidence="1" key="1">
    <citation type="submission" date="2020-06" db="EMBL/GenBank/DDBJ databases">
        <title>WGS assembly of Ceratodon purpureus strain R40.</title>
        <authorList>
            <person name="Carey S.B."/>
            <person name="Jenkins J."/>
            <person name="Shu S."/>
            <person name="Lovell J.T."/>
            <person name="Sreedasyam A."/>
            <person name="Maumus F."/>
            <person name="Tiley G.P."/>
            <person name="Fernandez-Pozo N."/>
            <person name="Barry K."/>
            <person name="Chen C."/>
            <person name="Wang M."/>
            <person name="Lipzen A."/>
            <person name="Daum C."/>
            <person name="Saski C.A."/>
            <person name="Payton A.C."/>
            <person name="Mcbreen J.C."/>
            <person name="Conrad R.E."/>
            <person name="Kollar L.M."/>
            <person name="Olsson S."/>
            <person name="Huttunen S."/>
            <person name="Landis J.B."/>
            <person name="Wickett N.J."/>
            <person name="Johnson M.G."/>
            <person name="Rensing S.A."/>
            <person name="Grimwood J."/>
            <person name="Schmutz J."/>
            <person name="Mcdaniel S.F."/>
        </authorList>
    </citation>
    <scope>NUCLEOTIDE SEQUENCE</scope>
    <source>
        <strain evidence="1">R40</strain>
    </source>
</reference>
<sequence length="48" mass="5885">MVFKIQRLKVVLTGLNKIHESIIKNIQHNYRKRIITKINYFLFFHQSI</sequence>
<dbReference type="Proteomes" id="UP000822688">
    <property type="component" value="Chromosome 2"/>
</dbReference>
<dbReference type="EMBL" id="CM026422">
    <property type="protein sequence ID" value="KAG0587148.1"/>
    <property type="molecule type" value="Genomic_DNA"/>
</dbReference>
<gene>
    <name evidence="1" type="ORF">KC19_2G143300</name>
</gene>
<comment type="caution">
    <text evidence="1">The sequence shown here is derived from an EMBL/GenBank/DDBJ whole genome shotgun (WGS) entry which is preliminary data.</text>
</comment>
<organism evidence="1 2">
    <name type="scientific">Ceratodon purpureus</name>
    <name type="common">Fire moss</name>
    <name type="synonym">Dicranum purpureum</name>
    <dbReference type="NCBI Taxonomy" id="3225"/>
    <lineage>
        <taxon>Eukaryota</taxon>
        <taxon>Viridiplantae</taxon>
        <taxon>Streptophyta</taxon>
        <taxon>Embryophyta</taxon>
        <taxon>Bryophyta</taxon>
        <taxon>Bryophytina</taxon>
        <taxon>Bryopsida</taxon>
        <taxon>Dicranidae</taxon>
        <taxon>Pseudoditrichales</taxon>
        <taxon>Ditrichaceae</taxon>
        <taxon>Ceratodon</taxon>
    </lineage>
</organism>
<accession>A0A8T0IWR6</accession>
<evidence type="ECO:0000313" key="2">
    <source>
        <dbReference type="Proteomes" id="UP000822688"/>
    </source>
</evidence>
<dbReference type="AlphaFoldDB" id="A0A8T0IWR6"/>
<name>A0A8T0IWR6_CERPU</name>